<sequence length="103" mass="10591">MLDAGAAVAMLAGVAAEKPCTAERGFVAAIRDAGGWRLELARDGMADLRAMLQPGLSALLAVKARGNDASGAALTLWEEYRAARDALLALAPEAGIMGPRRSA</sequence>
<proteinExistence type="predicted"/>
<protein>
    <submittedName>
        <fullName evidence="1">Uncharacterized protein</fullName>
    </submittedName>
</protein>
<dbReference type="AlphaFoldDB" id="A0A418NEA2"/>
<dbReference type="OrthoDB" id="7506955at2"/>
<keyword evidence="2" id="KW-1185">Reference proteome</keyword>
<comment type="caution">
    <text evidence="1">The sequence shown here is derived from an EMBL/GenBank/DDBJ whole genome shotgun (WGS) entry which is preliminary data.</text>
</comment>
<name>A0A418NEA2_9SPHN</name>
<accession>A0A418NEA2</accession>
<evidence type="ECO:0000313" key="2">
    <source>
        <dbReference type="Proteomes" id="UP000285092"/>
    </source>
</evidence>
<gene>
    <name evidence="1" type="ORF">D2V04_16895</name>
</gene>
<dbReference type="EMBL" id="QXFK01000019">
    <property type="protein sequence ID" value="RIV76131.1"/>
    <property type="molecule type" value="Genomic_DNA"/>
</dbReference>
<dbReference type="Proteomes" id="UP000285092">
    <property type="component" value="Unassembled WGS sequence"/>
</dbReference>
<evidence type="ECO:0000313" key="1">
    <source>
        <dbReference type="EMBL" id="RIV76131.1"/>
    </source>
</evidence>
<reference evidence="1 2" key="1">
    <citation type="submission" date="2018-08" db="EMBL/GenBank/DDBJ databases">
        <title>Altererythrobacter sp.Ery1 and Ery12, the genome sequencing of novel strains in genus Alterythrobacter.</title>
        <authorList>
            <person name="Cheng H."/>
            <person name="Wu Y.-H."/>
            <person name="Fang C."/>
            <person name="Xu X.-W."/>
        </authorList>
    </citation>
    <scope>NUCLEOTIDE SEQUENCE [LARGE SCALE GENOMIC DNA]</scope>
    <source>
        <strain evidence="1 2">Ery1</strain>
    </source>
</reference>
<organism evidence="1 2">
    <name type="scientific">Pelagerythrobacter aerophilus</name>
    <dbReference type="NCBI Taxonomy" id="2306995"/>
    <lineage>
        <taxon>Bacteria</taxon>
        <taxon>Pseudomonadati</taxon>
        <taxon>Pseudomonadota</taxon>
        <taxon>Alphaproteobacteria</taxon>
        <taxon>Sphingomonadales</taxon>
        <taxon>Erythrobacteraceae</taxon>
        <taxon>Pelagerythrobacter</taxon>
    </lineage>
</organism>